<dbReference type="Proteomes" id="UP000245998">
    <property type="component" value="Unassembled WGS sequence"/>
</dbReference>
<protein>
    <submittedName>
        <fullName evidence="2">Membrane protein FxsA</fullName>
    </submittedName>
</protein>
<dbReference type="RefSeq" id="WP_116554711.1">
    <property type="nucleotide sequence ID" value="NZ_QCZG01000018.1"/>
</dbReference>
<dbReference type="Pfam" id="PF04186">
    <property type="entry name" value="FxsA"/>
    <property type="match status" value="1"/>
</dbReference>
<accession>A0A2U1K0T9</accession>
<dbReference type="PANTHER" id="PTHR35335">
    <property type="entry name" value="UPF0716 PROTEIN FXSA"/>
    <property type="match status" value="1"/>
</dbReference>
<feature type="transmembrane region" description="Helical" evidence="1">
    <location>
        <begin position="71"/>
        <end position="88"/>
    </location>
</feature>
<dbReference type="GO" id="GO:0016020">
    <property type="term" value="C:membrane"/>
    <property type="evidence" value="ECO:0007669"/>
    <property type="project" value="InterPro"/>
</dbReference>
<dbReference type="InterPro" id="IPR007313">
    <property type="entry name" value="FxsA"/>
</dbReference>
<dbReference type="EMBL" id="QCZG01000018">
    <property type="protein sequence ID" value="PWA11116.1"/>
    <property type="molecule type" value="Genomic_DNA"/>
</dbReference>
<keyword evidence="1" id="KW-0812">Transmembrane</keyword>
<dbReference type="AlphaFoldDB" id="A0A2U1K0T9"/>
<comment type="caution">
    <text evidence="2">The sequence shown here is derived from an EMBL/GenBank/DDBJ whole genome shotgun (WGS) entry which is preliminary data.</text>
</comment>
<dbReference type="PANTHER" id="PTHR35335:SF1">
    <property type="entry name" value="UPF0716 PROTEIN FXSA"/>
    <property type="match status" value="1"/>
</dbReference>
<name>A0A2U1K0T9_9BACI</name>
<reference evidence="2 3" key="1">
    <citation type="submission" date="2018-04" db="EMBL/GenBank/DDBJ databases">
        <title>Camelliibacillus theae gen. nov., sp. nov., isolated from Pu'er tea.</title>
        <authorList>
            <person name="Niu L."/>
        </authorList>
    </citation>
    <scope>NUCLEOTIDE SEQUENCE [LARGE SCALE GENOMIC DNA]</scope>
    <source>
        <strain evidence="2 3">T8</strain>
    </source>
</reference>
<organism evidence="2 3">
    <name type="scientific">Pueribacillus theae</name>
    <dbReference type="NCBI Taxonomy" id="2171751"/>
    <lineage>
        <taxon>Bacteria</taxon>
        <taxon>Bacillati</taxon>
        <taxon>Bacillota</taxon>
        <taxon>Bacilli</taxon>
        <taxon>Bacillales</taxon>
        <taxon>Bacillaceae</taxon>
        <taxon>Pueribacillus</taxon>
    </lineage>
</organism>
<keyword evidence="1" id="KW-0472">Membrane</keyword>
<dbReference type="OrthoDB" id="9792788at2"/>
<evidence type="ECO:0000313" key="2">
    <source>
        <dbReference type="EMBL" id="PWA11116.1"/>
    </source>
</evidence>
<evidence type="ECO:0000256" key="1">
    <source>
        <dbReference type="SAM" id="Phobius"/>
    </source>
</evidence>
<keyword evidence="1" id="KW-1133">Transmembrane helix</keyword>
<dbReference type="NCBIfam" id="NF008528">
    <property type="entry name" value="PRK11463.1-2"/>
    <property type="match status" value="1"/>
</dbReference>
<proteinExistence type="predicted"/>
<keyword evidence="3" id="KW-1185">Reference proteome</keyword>
<sequence>MFRIVLALIILVPAIEITVLIWTGSKIGVGWTLFIILATGILGAWLAKRQGLQVLHLAQVQIQNRDMPTEAILDGICVLAGGVFLLTPGFVTDIAGLFLLIPYTRAIVKLWLKKWIGHLIRRGNIGFFIKRPF</sequence>
<feature type="transmembrane region" description="Helical" evidence="1">
    <location>
        <begin position="27"/>
        <end position="47"/>
    </location>
</feature>
<evidence type="ECO:0000313" key="3">
    <source>
        <dbReference type="Proteomes" id="UP000245998"/>
    </source>
</evidence>
<gene>
    <name evidence="2" type="ORF">DCC39_09760</name>
</gene>